<dbReference type="Proteomes" id="UP000221011">
    <property type="component" value="Chromosome"/>
</dbReference>
<dbReference type="SUPFAM" id="SSF55469">
    <property type="entry name" value="FMN-dependent nitroreductase-like"/>
    <property type="match status" value="2"/>
</dbReference>
<evidence type="ECO:0000313" key="1">
    <source>
        <dbReference type="EMBL" id="ATL27325.1"/>
    </source>
</evidence>
<accession>A0A291Q754</accession>
<dbReference type="PANTHER" id="PTHR43745">
    <property type="entry name" value="NITROREDUCTASE MJ1384-RELATED"/>
    <property type="match status" value="1"/>
</dbReference>
<dbReference type="InterPro" id="IPR020051">
    <property type="entry name" value="SagB-type_dehydrogenase"/>
</dbReference>
<sequence length="521" mass="55237">MTLTKDGGTTPGERFWRRSLYDYAAMTAEAPGGREGGPAEPERFRRFGELPRFPLPAPPSALAPGGQVPSADFHSALLHYTNGVLRTEFGPTARWPYHRATPSARCFAPVDTYLWTPGHDGLPAGLYAHDAAHHALVQLRTGDFEDVLGRALGAHIDGAVGMLLLSTVFWRTAFRYGSYAYRLCAQETGLVAGNALLVADALGVAGQVHHQFVDGAVERLLGVRPPRESVALALPLYARGGSSRRRSAPVAEAELVTVEPVELPVSSPPGNGLEICPELVELDRSARLTDTASFGSLPADPAVGEGAHAASSRAPLPDLAATLRGRTSGSPVFRAAGPPVPAGAVRRVTDRLPYAYASDARPHGTPSPVRAHLWTNRVDGMRAGLHELTPDGPVHQGELPPDRLGVAAPNIDYRSVHAVFFLSGPREAAQLAFGDRGFRILHHEAGVLAQRVCVLSAAEGLAARIHNGYDAAVLSRALSLPEGHEPLFQIALGTPGPDERCLLPVPGQTPVGSPRPEGAHQ</sequence>
<dbReference type="AlphaFoldDB" id="A0A291Q754"/>
<organism evidence="1 2">
    <name type="scientific">Streptomyces formicae</name>
    <dbReference type="NCBI Taxonomy" id="1616117"/>
    <lineage>
        <taxon>Bacteria</taxon>
        <taxon>Bacillati</taxon>
        <taxon>Actinomycetota</taxon>
        <taxon>Actinomycetes</taxon>
        <taxon>Kitasatosporales</taxon>
        <taxon>Streptomycetaceae</taxon>
        <taxon>Streptomyces</taxon>
    </lineage>
</organism>
<keyword evidence="2" id="KW-1185">Reference proteome</keyword>
<dbReference type="InterPro" id="IPR000415">
    <property type="entry name" value="Nitroreductase-like"/>
</dbReference>
<dbReference type="NCBIfam" id="TIGR03605">
    <property type="entry name" value="antibiot_sagB"/>
    <property type="match status" value="1"/>
</dbReference>
<dbReference type="KEGG" id="sfk:KY5_2307c"/>
<reference evidence="1 2" key="1">
    <citation type="submission" date="2017-08" db="EMBL/GenBank/DDBJ databases">
        <title>Complete Genome Sequence of Streptomyces formicae KY5, the formicamycin producer.</title>
        <authorList>
            <person name="Holmes N.A."/>
            <person name="Devine R."/>
            <person name="Qin Z."/>
            <person name="Seipke R.F."/>
            <person name="Wilkinson B."/>
            <person name="Hutchings M.I."/>
        </authorList>
    </citation>
    <scope>NUCLEOTIDE SEQUENCE [LARGE SCALE GENOMIC DNA]</scope>
    <source>
        <strain evidence="1 2">KY5</strain>
    </source>
</reference>
<gene>
    <name evidence="1" type="ORF">KY5_2307c</name>
</gene>
<dbReference type="GO" id="GO:0016491">
    <property type="term" value="F:oxidoreductase activity"/>
    <property type="evidence" value="ECO:0007669"/>
    <property type="project" value="InterPro"/>
</dbReference>
<evidence type="ECO:0000313" key="2">
    <source>
        <dbReference type="Proteomes" id="UP000221011"/>
    </source>
</evidence>
<proteinExistence type="predicted"/>
<dbReference type="PANTHER" id="PTHR43745:SF2">
    <property type="entry name" value="NITROREDUCTASE MJ1384-RELATED"/>
    <property type="match status" value="1"/>
</dbReference>
<name>A0A291Q754_9ACTN</name>
<dbReference type="Gene3D" id="3.40.109.10">
    <property type="entry name" value="NADH Oxidase"/>
    <property type="match status" value="2"/>
</dbReference>
<dbReference type="EMBL" id="CP022685">
    <property type="protein sequence ID" value="ATL27325.1"/>
    <property type="molecule type" value="Genomic_DNA"/>
</dbReference>
<dbReference type="InterPro" id="IPR052544">
    <property type="entry name" value="Bacteriocin_Proc_Enz"/>
</dbReference>
<protein>
    <submittedName>
        <fullName evidence="1">Uncharacterized protein</fullName>
    </submittedName>
</protein>
<dbReference type="RefSeq" id="WP_098242168.1">
    <property type="nucleotide sequence ID" value="NZ_CP022685.1"/>
</dbReference>
<dbReference type="CDD" id="cd02142">
    <property type="entry name" value="McbC_SagB-like_oxidoreductase"/>
    <property type="match status" value="1"/>
</dbReference>